<dbReference type="AlphaFoldDB" id="A0A7W6P4T3"/>
<proteinExistence type="predicted"/>
<reference evidence="4" key="2">
    <citation type="journal article" date="2019" name="Int. J. Syst. Evol. Microbiol.">
        <title>The Global Catalogue of Microorganisms (GCM) 10K type strain sequencing project: providing services to taxonomists for standard genome sequencing and annotation.</title>
        <authorList>
            <consortium name="The Broad Institute Genomics Platform"/>
            <consortium name="The Broad Institute Genome Sequencing Center for Infectious Disease"/>
            <person name="Wu L."/>
            <person name="Ma J."/>
        </authorList>
    </citation>
    <scope>NUCLEOTIDE SEQUENCE [LARGE SCALE GENOMIC DNA]</scope>
    <source>
        <strain evidence="4">CGMCC 1.15287</strain>
    </source>
</reference>
<dbReference type="RefSeq" id="WP_183759536.1">
    <property type="nucleotide sequence ID" value="NZ_BMHZ01000002.1"/>
</dbReference>
<name>A0A7W6P4T3_9SPHI</name>
<evidence type="ECO:0000313" key="2">
    <source>
        <dbReference type="EMBL" id="MBB4106251.1"/>
    </source>
</evidence>
<accession>A0A7W6P4T3</accession>
<dbReference type="EMBL" id="BMHZ01000002">
    <property type="protein sequence ID" value="GGH00509.1"/>
    <property type="molecule type" value="Genomic_DNA"/>
</dbReference>
<keyword evidence="4" id="KW-1185">Reference proteome</keyword>
<reference evidence="2 3" key="3">
    <citation type="submission" date="2020-08" db="EMBL/GenBank/DDBJ databases">
        <title>Genomic Encyclopedia of Type Strains, Phase IV (KMG-IV): sequencing the most valuable type-strain genomes for metagenomic binning, comparative biology and taxonomic classification.</title>
        <authorList>
            <person name="Goeker M."/>
        </authorList>
    </citation>
    <scope>NUCLEOTIDE SEQUENCE [LARGE SCALE GENOMIC DNA]</scope>
    <source>
        <strain evidence="2 3">DSM 100774</strain>
    </source>
</reference>
<organism evidence="2 3">
    <name type="scientific">Pedobacter zeae</name>
    <dbReference type="NCBI Taxonomy" id="1737356"/>
    <lineage>
        <taxon>Bacteria</taxon>
        <taxon>Pseudomonadati</taxon>
        <taxon>Bacteroidota</taxon>
        <taxon>Sphingobacteriia</taxon>
        <taxon>Sphingobacteriales</taxon>
        <taxon>Sphingobacteriaceae</taxon>
        <taxon>Pedobacter</taxon>
    </lineage>
</organism>
<evidence type="ECO:0000313" key="3">
    <source>
        <dbReference type="Proteomes" id="UP000532273"/>
    </source>
</evidence>
<comment type="caution">
    <text evidence="2">The sequence shown here is derived from an EMBL/GenBank/DDBJ whole genome shotgun (WGS) entry which is preliminary data.</text>
</comment>
<dbReference type="EMBL" id="JACIEF010000001">
    <property type="protein sequence ID" value="MBB4106251.1"/>
    <property type="molecule type" value="Genomic_DNA"/>
</dbReference>
<dbReference type="Proteomes" id="UP000532273">
    <property type="component" value="Unassembled WGS sequence"/>
</dbReference>
<reference evidence="1" key="1">
    <citation type="journal article" date="2014" name="Int. J. Syst. Evol. Microbiol.">
        <title>Complete genome of a new Firmicutes species belonging to the dominant human colonic microbiota ('Ruminococcus bicirculans') reveals two chromosomes and a selective capacity to utilize plant glucans.</title>
        <authorList>
            <consortium name="NISC Comparative Sequencing Program"/>
            <person name="Wegmann U."/>
            <person name="Louis P."/>
            <person name="Goesmann A."/>
            <person name="Henrissat B."/>
            <person name="Duncan S.H."/>
            <person name="Flint H.J."/>
        </authorList>
    </citation>
    <scope>NUCLEOTIDE SEQUENCE</scope>
    <source>
        <strain evidence="1">CGMCC 1.15287</strain>
    </source>
</reference>
<protein>
    <recommendedName>
        <fullName evidence="5">MetA-pathway of phenol degradation</fullName>
    </recommendedName>
</protein>
<dbReference type="Proteomes" id="UP000642938">
    <property type="component" value="Unassembled WGS sequence"/>
</dbReference>
<evidence type="ECO:0000313" key="1">
    <source>
        <dbReference type="EMBL" id="GGH00509.1"/>
    </source>
</evidence>
<sequence>MNTKAIKFIFATIIPFFMVQHAIASGFPMRKGKALLAPYLSYFVANQYRDLNGQKYSYANDGKYSSFTTQLYLEYGITDHLDLVAKLPLTSAQFKDNIQRNRNTALSDVEIGLKYNLLEFNQKKYFLSAQALAAIPLYSKNGNPSTGYGQFGSELKLLFSGSTPAAYFNVEAGYRQYFGNTFGNVGQLSYIATSGLHLGKNNQVMGEINGISSLRSNQFNPENPASNTEFTFIKANISFGQRITGENWIFAGLFHDIFNRNSGIGQGVTVTGIIRF</sequence>
<reference evidence="1" key="4">
    <citation type="submission" date="2024-05" db="EMBL/GenBank/DDBJ databases">
        <authorList>
            <person name="Sun Q."/>
            <person name="Zhou Y."/>
        </authorList>
    </citation>
    <scope>NUCLEOTIDE SEQUENCE</scope>
    <source>
        <strain evidence="1">CGMCC 1.15287</strain>
    </source>
</reference>
<evidence type="ECO:0008006" key="5">
    <source>
        <dbReference type="Google" id="ProtNLM"/>
    </source>
</evidence>
<gene>
    <name evidence="1" type="ORF">GCM10007422_13810</name>
    <name evidence="2" type="ORF">GGQ60_000211</name>
</gene>
<evidence type="ECO:0000313" key="4">
    <source>
        <dbReference type="Proteomes" id="UP000642938"/>
    </source>
</evidence>